<name>A0A8J3TK36_9ACTN</name>
<comment type="caution">
    <text evidence="1">The sequence shown here is derived from an EMBL/GenBank/DDBJ whole genome shotgun (WGS) entry which is preliminary data.</text>
</comment>
<sequence length="339" mass="37242">MRTADAMRAHLDDDAPVLERRALGTTDLDSAARRLEECCARVLAPVEECLFYRSNVGMVAGLVLADSRRIVAKVHQPGQTRARLTTAQRVQAHLADAGYPAPRPLALAHCGHSFVTFEELREDGAHLDGHEGPVRQAMAVALAEQVRLAGEVPEVLALTREPLRGQRVLWCRSPHSPFDFDATRRGAEWIDDLARRALEILREDPGTTVVGHTDWRVEQMRFADDRVSVAYDWDSLVLDSETTLVGYAARAFPLDWERGGTRMWPTPAEQAAFVAEYETARGRPFTAAERRAVAAAGVFQSAYGARCEHSVAGDEDEVPADSQRAGLAAYGAALFTVLD</sequence>
<evidence type="ECO:0000313" key="1">
    <source>
        <dbReference type="EMBL" id="GII26084.1"/>
    </source>
</evidence>
<dbReference type="RefSeq" id="WP_168117953.1">
    <property type="nucleotide sequence ID" value="NZ_BOON01000066.1"/>
</dbReference>
<dbReference type="EMBL" id="BOON01000066">
    <property type="protein sequence ID" value="GII26084.1"/>
    <property type="molecule type" value="Genomic_DNA"/>
</dbReference>
<dbReference type="Proteomes" id="UP000599074">
    <property type="component" value="Unassembled WGS sequence"/>
</dbReference>
<accession>A0A8J3TK36</accession>
<dbReference type="InterPro" id="IPR011009">
    <property type="entry name" value="Kinase-like_dom_sf"/>
</dbReference>
<evidence type="ECO:0008006" key="3">
    <source>
        <dbReference type="Google" id="ProtNLM"/>
    </source>
</evidence>
<protein>
    <recommendedName>
        <fullName evidence="3">Aminoglycoside phosphotransferase domain-containing protein</fullName>
    </recommendedName>
</protein>
<dbReference type="AlphaFoldDB" id="A0A8J3TK36"/>
<gene>
    <name evidence="1" type="ORF">Pme01_56810</name>
</gene>
<dbReference type="SUPFAM" id="SSF56112">
    <property type="entry name" value="Protein kinase-like (PK-like)"/>
    <property type="match status" value="1"/>
</dbReference>
<evidence type="ECO:0000313" key="2">
    <source>
        <dbReference type="Proteomes" id="UP000599074"/>
    </source>
</evidence>
<reference evidence="1" key="1">
    <citation type="submission" date="2021-01" db="EMBL/GenBank/DDBJ databases">
        <title>Whole genome shotgun sequence of Planosporangium mesophilum NBRC 109066.</title>
        <authorList>
            <person name="Komaki H."/>
            <person name="Tamura T."/>
        </authorList>
    </citation>
    <scope>NUCLEOTIDE SEQUENCE</scope>
    <source>
        <strain evidence="1">NBRC 109066</strain>
    </source>
</reference>
<proteinExistence type="predicted"/>
<keyword evidence="2" id="KW-1185">Reference proteome</keyword>
<organism evidence="1 2">
    <name type="scientific">Planosporangium mesophilum</name>
    <dbReference type="NCBI Taxonomy" id="689768"/>
    <lineage>
        <taxon>Bacteria</taxon>
        <taxon>Bacillati</taxon>
        <taxon>Actinomycetota</taxon>
        <taxon>Actinomycetes</taxon>
        <taxon>Micromonosporales</taxon>
        <taxon>Micromonosporaceae</taxon>
        <taxon>Planosporangium</taxon>
    </lineage>
</organism>